<feature type="transmembrane region" description="Helical" evidence="2">
    <location>
        <begin position="69"/>
        <end position="87"/>
    </location>
</feature>
<evidence type="ECO:0000313" key="4">
    <source>
        <dbReference type="Proteomes" id="UP001197735"/>
    </source>
</evidence>
<dbReference type="PROSITE" id="PS51257">
    <property type="entry name" value="PROKAR_LIPOPROTEIN"/>
    <property type="match status" value="1"/>
</dbReference>
<gene>
    <name evidence="3" type="ORF">KZP06_05720</name>
</gene>
<name>A0AAW4TW46_BIFPS</name>
<feature type="transmembrane region" description="Helical" evidence="2">
    <location>
        <begin position="156"/>
        <end position="173"/>
    </location>
</feature>
<dbReference type="RefSeq" id="WP_081291813.1">
    <property type="nucleotide sequence ID" value="NZ_BCYD01000008.1"/>
</dbReference>
<keyword evidence="2" id="KW-0472">Membrane</keyword>
<feature type="transmembrane region" description="Helical" evidence="2">
    <location>
        <begin position="123"/>
        <end position="144"/>
    </location>
</feature>
<evidence type="ECO:0000313" key="3">
    <source>
        <dbReference type="EMBL" id="MCB4880223.1"/>
    </source>
</evidence>
<dbReference type="AlphaFoldDB" id="A0AAW4TW46"/>
<proteinExistence type="predicted"/>
<feature type="coiled-coil region" evidence="1">
    <location>
        <begin position="181"/>
        <end position="229"/>
    </location>
</feature>
<evidence type="ECO:0000256" key="1">
    <source>
        <dbReference type="SAM" id="Coils"/>
    </source>
</evidence>
<feature type="transmembrane region" description="Helical" evidence="2">
    <location>
        <begin position="42"/>
        <end position="62"/>
    </location>
</feature>
<evidence type="ECO:0000256" key="2">
    <source>
        <dbReference type="SAM" id="Phobius"/>
    </source>
</evidence>
<organism evidence="3 4">
    <name type="scientific">Bifidobacterium pseudocatenulatum</name>
    <dbReference type="NCBI Taxonomy" id="28026"/>
    <lineage>
        <taxon>Bacteria</taxon>
        <taxon>Bacillati</taxon>
        <taxon>Actinomycetota</taxon>
        <taxon>Actinomycetes</taxon>
        <taxon>Bifidobacteriales</taxon>
        <taxon>Bifidobacteriaceae</taxon>
        <taxon>Bifidobacterium</taxon>
    </lineage>
</organism>
<reference evidence="3" key="1">
    <citation type="submission" date="2021-07" db="EMBL/GenBank/DDBJ databases">
        <title>Xylan utilisation by Bifidobacterium pseudocatenulatum.</title>
        <authorList>
            <person name="Watanabe Y."/>
        </authorList>
    </citation>
    <scope>NUCLEOTIDE SEQUENCE</scope>
    <source>
        <strain evidence="3">YIT12824</strain>
    </source>
</reference>
<accession>A0AAW4TW46</accession>
<dbReference type="EMBL" id="JAHXEI010000002">
    <property type="protein sequence ID" value="MCB4880223.1"/>
    <property type="molecule type" value="Genomic_DNA"/>
</dbReference>
<keyword evidence="2" id="KW-1133">Transmembrane helix</keyword>
<feature type="transmembrane region" description="Helical" evidence="2">
    <location>
        <begin position="99"/>
        <end position="116"/>
    </location>
</feature>
<keyword evidence="1" id="KW-0175">Coiled coil</keyword>
<dbReference type="Proteomes" id="UP001197735">
    <property type="component" value="Unassembled WGS sequence"/>
</dbReference>
<comment type="caution">
    <text evidence="3">The sequence shown here is derived from an EMBL/GenBank/DDBJ whole genome shotgun (WGS) entry which is preliminary data.</text>
</comment>
<sequence length="253" mass="28693">MPIKTNRLVRVLSIALGALSCICAFMILPMYILGSAHAQGNLLPSVIAISLCCICIRGLCVYRESLTWQFSYCCLLISSFEIIVFYYNPDKTLESVNAIFWMLEITFLAVLLMIEFNLNVRKILSYPVFIFLLGSLMDVIPGMGNLVKNADVGKEMISLLIIAYPLEILNAFWDTIKKDDKAETEKKLDDLLSKVQNATALASSLKDSQNRIEERVQDINEKISRAEDDKPGVSFLKSSSVYEFKITMRRHRR</sequence>
<keyword evidence="2" id="KW-0812">Transmembrane</keyword>
<protein>
    <submittedName>
        <fullName evidence="3">Uncharacterized protein</fullName>
    </submittedName>
</protein>
<feature type="transmembrane region" description="Helical" evidence="2">
    <location>
        <begin position="12"/>
        <end position="36"/>
    </location>
</feature>